<keyword evidence="5" id="KW-0169">Cobalamin biosynthesis</keyword>
<dbReference type="EC" id="4.1.1.81" evidence="4"/>
<dbReference type="InterPro" id="IPR015424">
    <property type="entry name" value="PyrdxlP-dep_Trfase"/>
</dbReference>
<dbReference type="PROSITE" id="PS00105">
    <property type="entry name" value="AA_TRANSFER_CLASS_1"/>
    <property type="match status" value="1"/>
</dbReference>
<comment type="cofactor">
    <cofactor evidence="1">
        <name>pyridoxal 5'-phosphate</name>
        <dbReference type="ChEBI" id="CHEBI:597326"/>
    </cofactor>
</comment>
<dbReference type="PANTHER" id="PTHR42885">
    <property type="entry name" value="HISTIDINOL-PHOSPHATE AMINOTRANSFERASE-RELATED"/>
    <property type="match status" value="1"/>
</dbReference>
<evidence type="ECO:0000256" key="2">
    <source>
        <dbReference type="ARBA" id="ARBA00003444"/>
    </source>
</evidence>
<feature type="domain" description="Aminotransferase class I/classII large" evidence="10">
    <location>
        <begin position="56"/>
        <end position="309"/>
    </location>
</feature>
<dbReference type="InterPro" id="IPR015421">
    <property type="entry name" value="PyrdxlP-dep_Trfase_major"/>
</dbReference>
<comment type="pathway">
    <text evidence="3">Cofactor biosynthesis; adenosylcobalamin biosynthesis.</text>
</comment>
<dbReference type="OrthoDB" id="9799304at2"/>
<evidence type="ECO:0000256" key="9">
    <source>
        <dbReference type="ARBA" id="ARBA00048531"/>
    </source>
</evidence>
<dbReference type="Gene3D" id="3.90.1150.10">
    <property type="entry name" value="Aspartate Aminotransferase, domain 1"/>
    <property type="match status" value="1"/>
</dbReference>
<comment type="function">
    <text evidence="2">Decarboxylates L-threonine-O-3-phosphate to yield (R)-1-amino-2-propanol O-2-phosphate, the precursor for the linkage between the nucleotide loop and the corrin ring in cobalamin.</text>
</comment>
<organism evidence="11 12">
    <name type="scientific">Lichenibacterium ramalinae</name>
    <dbReference type="NCBI Taxonomy" id="2316527"/>
    <lineage>
        <taxon>Bacteria</taxon>
        <taxon>Pseudomonadati</taxon>
        <taxon>Pseudomonadota</taxon>
        <taxon>Alphaproteobacteria</taxon>
        <taxon>Hyphomicrobiales</taxon>
        <taxon>Lichenihabitantaceae</taxon>
        <taxon>Lichenibacterium</taxon>
    </lineage>
</organism>
<reference evidence="11 12" key="1">
    <citation type="submission" date="2018-09" db="EMBL/GenBank/DDBJ databases">
        <authorList>
            <person name="Grouzdev D.S."/>
            <person name="Krutkina M.S."/>
        </authorList>
    </citation>
    <scope>NUCLEOTIDE SEQUENCE [LARGE SCALE GENOMIC DNA]</scope>
    <source>
        <strain evidence="11 12">RmlP001</strain>
    </source>
</reference>
<evidence type="ECO:0000259" key="10">
    <source>
        <dbReference type="Pfam" id="PF00155"/>
    </source>
</evidence>
<evidence type="ECO:0000256" key="5">
    <source>
        <dbReference type="ARBA" id="ARBA00022573"/>
    </source>
</evidence>
<dbReference type="PANTHER" id="PTHR42885:SF1">
    <property type="entry name" value="THREONINE-PHOSPHATE DECARBOXYLASE"/>
    <property type="match status" value="1"/>
</dbReference>
<comment type="catalytic activity">
    <reaction evidence="9">
        <text>O-phospho-L-threonine + H(+) = (R)-1-aminopropan-2-yl phosphate + CO2</text>
        <dbReference type="Rhea" id="RHEA:11492"/>
        <dbReference type="ChEBI" id="CHEBI:15378"/>
        <dbReference type="ChEBI" id="CHEBI:16526"/>
        <dbReference type="ChEBI" id="CHEBI:58563"/>
        <dbReference type="ChEBI" id="CHEBI:58675"/>
        <dbReference type="EC" id="4.1.1.81"/>
    </reaction>
</comment>
<evidence type="ECO:0000256" key="7">
    <source>
        <dbReference type="ARBA" id="ARBA00023239"/>
    </source>
</evidence>
<dbReference type="InterPro" id="IPR004838">
    <property type="entry name" value="NHTrfase_class1_PyrdxlP-BS"/>
</dbReference>
<dbReference type="GO" id="GO:0048472">
    <property type="term" value="F:threonine-phosphate decarboxylase activity"/>
    <property type="evidence" value="ECO:0007669"/>
    <property type="project" value="UniProtKB-EC"/>
</dbReference>
<keyword evidence="6" id="KW-0663">Pyridoxal phosphate</keyword>
<reference evidence="11 12" key="2">
    <citation type="submission" date="2019-02" db="EMBL/GenBank/DDBJ databases">
        <title>'Lichenibacterium ramalinii' gen. nov. sp. nov., 'Lichenibacterium minor' gen. nov. sp. nov.</title>
        <authorList>
            <person name="Pankratov T."/>
        </authorList>
    </citation>
    <scope>NUCLEOTIDE SEQUENCE [LARGE SCALE GENOMIC DNA]</scope>
    <source>
        <strain evidence="11 12">RmlP001</strain>
    </source>
</reference>
<dbReference type="UniPathway" id="UPA00148"/>
<evidence type="ECO:0000256" key="3">
    <source>
        <dbReference type="ARBA" id="ARBA00004953"/>
    </source>
</evidence>
<protein>
    <recommendedName>
        <fullName evidence="4">threonine-phosphate decarboxylase</fullName>
        <ecNumber evidence="4">4.1.1.81</ecNumber>
    </recommendedName>
    <alternativeName>
        <fullName evidence="8">L-threonine-O-3-phosphate decarboxylase</fullName>
    </alternativeName>
</protein>
<evidence type="ECO:0000256" key="8">
    <source>
        <dbReference type="ARBA" id="ARBA00029996"/>
    </source>
</evidence>
<dbReference type="GO" id="GO:0009236">
    <property type="term" value="P:cobalamin biosynthetic process"/>
    <property type="evidence" value="ECO:0007669"/>
    <property type="project" value="UniProtKB-UniPathway"/>
</dbReference>
<evidence type="ECO:0000256" key="1">
    <source>
        <dbReference type="ARBA" id="ARBA00001933"/>
    </source>
</evidence>
<dbReference type="EMBL" id="QYBC01000002">
    <property type="protein sequence ID" value="RYB07066.1"/>
    <property type="molecule type" value="Genomic_DNA"/>
</dbReference>
<dbReference type="AlphaFoldDB" id="A0A4Q2RFW2"/>
<dbReference type="InterPro" id="IPR015422">
    <property type="entry name" value="PyrdxlP-dep_Trfase_small"/>
</dbReference>
<evidence type="ECO:0000256" key="6">
    <source>
        <dbReference type="ARBA" id="ARBA00022898"/>
    </source>
</evidence>
<dbReference type="Pfam" id="PF00155">
    <property type="entry name" value="Aminotran_1_2"/>
    <property type="match status" value="1"/>
</dbReference>
<dbReference type="InterPro" id="IPR004839">
    <property type="entry name" value="Aminotransferase_I/II_large"/>
</dbReference>
<name>A0A4Q2RFW2_9HYPH</name>
<accession>A0A4Q2RFW2</accession>
<dbReference type="NCBIfam" id="TIGR01140">
    <property type="entry name" value="L_thr_O3P_dcar"/>
    <property type="match status" value="1"/>
</dbReference>
<dbReference type="SUPFAM" id="SSF53383">
    <property type="entry name" value="PLP-dependent transferases"/>
    <property type="match status" value="1"/>
</dbReference>
<sequence length="337" mass="34334">MSRFTHHGGDLAAARVAYPDAASPWIDLSTGINPRPYPLPPISPEAWAALPDAGAERALEAAAAGAYGARPGSVVVAPGTGALIAGLARLHGAGRVGVLGQTYGDHARAWRSAGAAVDVVADVPDLAGRDVAVVVNPNNPDGRLVPPDALAALAGRVGLMVVDEAFADVVPPAWSLAPSPPPNAVVLRSFGKFFGLAGLRLGFAVAAAPWADRLRDALGPWPVGGPALAIGTAALGDAAWAAATRARLAGDAARLDALLRSHGALPCGGTDLFRLVEVGDAAGWFDGLANAGILTRPFAQQPGRLRFGIPADEIAWRRLDDALGRTVPDRTAGPPRA</sequence>
<evidence type="ECO:0000313" key="12">
    <source>
        <dbReference type="Proteomes" id="UP000289411"/>
    </source>
</evidence>
<evidence type="ECO:0000313" key="11">
    <source>
        <dbReference type="EMBL" id="RYB07066.1"/>
    </source>
</evidence>
<dbReference type="GO" id="GO:0030170">
    <property type="term" value="F:pyridoxal phosphate binding"/>
    <property type="evidence" value="ECO:0007669"/>
    <property type="project" value="InterPro"/>
</dbReference>
<evidence type="ECO:0000256" key="4">
    <source>
        <dbReference type="ARBA" id="ARBA00012285"/>
    </source>
</evidence>
<dbReference type="InterPro" id="IPR005860">
    <property type="entry name" value="CobD"/>
</dbReference>
<comment type="caution">
    <text evidence="11">The sequence shown here is derived from an EMBL/GenBank/DDBJ whole genome shotgun (WGS) entry which is preliminary data.</text>
</comment>
<gene>
    <name evidence="11" type="ORF">D3272_03030</name>
</gene>
<dbReference type="Proteomes" id="UP000289411">
    <property type="component" value="Unassembled WGS sequence"/>
</dbReference>
<keyword evidence="7 11" id="KW-0456">Lyase</keyword>
<proteinExistence type="predicted"/>
<keyword evidence="12" id="KW-1185">Reference proteome</keyword>
<dbReference type="Gene3D" id="3.40.640.10">
    <property type="entry name" value="Type I PLP-dependent aspartate aminotransferase-like (Major domain)"/>
    <property type="match status" value="1"/>
</dbReference>
<dbReference type="RefSeq" id="WP_129217610.1">
    <property type="nucleotide sequence ID" value="NZ_QYBC01000002.1"/>
</dbReference>